<dbReference type="KEGG" id="nano:G5V58_08730"/>
<name>A0A6G6WCG6_9ACTN</name>
<evidence type="ECO:0000313" key="3">
    <source>
        <dbReference type="Proteomes" id="UP000502996"/>
    </source>
</evidence>
<feature type="transmembrane region" description="Helical" evidence="1">
    <location>
        <begin position="93"/>
        <end position="126"/>
    </location>
</feature>
<keyword evidence="3" id="KW-1185">Reference proteome</keyword>
<proteinExistence type="predicted"/>
<keyword evidence="1" id="KW-0472">Membrane</keyword>
<evidence type="ECO:0000256" key="1">
    <source>
        <dbReference type="SAM" id="Phobius"/>
    </source>
</evidence>
<dbReference type="EMBL" id="CP049257">
    <property type="protein sequence ID" value="QIG42843.1"/>
    <property type="molecule type" value="Genomic_DNA"/>
</dbReference>
<protein>
    <submittedName>
        <fullName evidence="2">Uncharacterized protein</fullName>
    </submittedName>
</protein>
<sequence length="150" mass="15934">MESEATAEELLRAAERAEAAPWVELPTTPAWYPPAVGLWAGALTLALGLLDGVARSLALVVLVGAELGFLAWYRRYRGTMPTGWAPRELRPVLLLFVVGLAVVAGLALVLCLVGQPVTAAVAVLVLTTPLVWWYERAYAAAAAATRARLG</sequence>
<accession>A0A6G6WCG6</accession>
<gene>
    <name evidence="2" type="ORF">G5V58_08730</name>
</gene>
<dbReference type="AlphaFoldDB" id="A0A6G6WCG6"/>
<feature type="transmembrane region" description="Helical" evidence="1">
    <location>
        <begin position="57"/>
        <end position="73"/>
    </location>
</feature>
<dbReference type="Proteomes" id="UP000502996">
    <property type="component" value="Chromosome"/>
</dbReference>
<evidence type="ECO:0000313" key="2">
    <source>
        <dbReference type="EMBL" id="QIG42843.1"/>
    </source>
</evidence>
<keyword evidence="1" id="KW-0812">Transmembrane</keyword>
<reference evidence="2 3" key="1">
    <citation type="submission" date="2020-02" db="EMBL/GenBank/DDBJ databases">
        <title>Full genome sequence of Nocardioides sp. R-3366.</title>
        <authorList>
            <person name="Im W.-T."/>
        </authorList>
    </citation>
    <scope>NUCLEOTIDE SEQUENCE [LARGE SCALE GENOMIC DNA]</scope>
    <source>
        <strain evidence="2 3">R-3366</strain>
    </source>
</reference>
<dbReference type="RefSeq" id="WP_165231163.1">
    <property type="nucleotide sequence ID" value="NZ_CP049257.1"/>
</dbReference>
<keyword evidence="1" id="KW-1133">Transmembrane helix</keyword>
<organism evidence="2 3">
    <name type="scientific">Nocardioides anomalus</name>
    <dbReference type="NCBI Taxonomy" id="2712223"/>
    <lineage>
        <taxon>Bacteria</taxon>
        <taxon>Bacillati</taxon>
        <taxon>Actinomycetota</taxon>
        <taxon>Actinomycetes</taxon>
        <taxon>Propionibacteriales</taxon>
        <taxon>Nocardioidaceae</taxon>
        <taxon>Nocardioides</taxon>
    </lineage>
</organism>